<evidence type="ECO:0000313" key="3">
    <source>
        <dbReference type="Proteomes" id="UP000007350"/>
    </source>
</evidence>
<protein>
    <submittedName>
        <fullName evidence="2">Uncharacterized protein</fullName>
    </submittedName>
</protein>
<feature type="region of interest" description="Disordered" evidence="1">
    <location>
        <begin position="148"/>
        <end position="193"/>
    </location>
</feature>
<dbReference type="EMBL" id="AHKC01010930">
    <property type="protein sequence ID" value="EKF31222.1"/>
    <property type="molecule type" value="Genomic_DNA"/>
</dbReference>
<sequence>MRWEDFSGAASETSIQKQSTILTFQKVCTVYPHHCPAAQAMAAISSSSSGVRAHAVATSLLFDLLTSWPQWRHLLLPCLEMLDWFGKRLVVFALFQIHRSSQILFMLPDLDWFRVVFPLGMSPLHEAVLIMVSQSQLSLNRPAAPTPASFPKEFTAPDPSDASCTPSALSTGRSNVQMPEMPSSPHSAAEGPESGLCSLFHFL</sequence>
<dbReference type="AlphaFoldDB" id="K2NQP8"/>
<gene>
    <name evidence="2" type="ORF">MOQ_004946</name>
</gene>
<comment type="caution">
    <text evidence="2">The sequence shown here is derived from an EMBL/GenBank/DDBJ whole genome shotgun (WGS) entry which is preliminary data.</text>
</comment>
<accession>K2NQP8</accession>
<proteinExistence type="predicted"/>
<feature type="compositionally biased region" description="Polar residues" evidence="1">
    <location>
        <begin position="162"/>
        <end position="177"/>
    </location>
</feature>
<reference evidence="2 3" key="1">
    <citation type="journal article" date="2012" name="BMC Genomics">
        <title>Comparative genomic analysis of human infective Trypanosoma cruzi lineages with the bat-restricted subspecies T. cruzi marinkellei.</title>
        <authorList>
            <person name="Franzen O."/>
            <person name="Talavera-Lopez C."/>
            <person name="Ochaya S."/>
            <person name="Butler C.E."/>
            <person name="Messenger L.A."/>
            <person name="Lewis M.D."/>
            <person name="Llewellyn M.S."/>
            <person name="Marinkelle C.J."/>
            <person name="Tyler K.M."/>
            <person name="Miles M.A."/>
            <person name="Andersson B."/>
        </authorList>
    </citation>
    <scope>NUCLEOTIDE SEQUENCE [LARGE SCALE GENOMIC DNA]</scope>
    <source>
        <strain evidence="2 3">B7</strain>
    </source>
</reference>
<organism evidence="2 3">
    <name type="scientific">Trypanosoma cruzi marinkellei</name>
    <dbReference type="NCBI Taxonomy" id="85056"/>
    <lineage>
        <taxon>Eukaryota</taxon>
        <taxon>Discoba</taxon>
        <taxon>Euglenozoa</taxon>
        <taxon>Kinetoplastea</taxon>
        <taxon>Metakinetoplastina</taxon>
        <taxon>Trypanosomatida</taxon>
        <taxon>Trypanosomatidae</taxon>
        <taxon>Trypanosoma</taxon>
        <taxon>Schizotrypanum</taxon>
    </lineage>
</organism>
<keyword evidence="3" id="KW-1185">Reference proteome</keyword>
<evidence type="ECO:0000256" key="1">
    <source>
        <dbReference type="SAM" id="MobiDB-lite"/>
    </source>
</evidence>
<dbReference type="Proteomes" id="UP000007350">
    <property type="component" value="Unassembled WGS sequence"/>
</dbReference>
<evidence type="ECO:0000313" key="2">
    <source>
        <dbReference type="EMBL" id="EKF31222.1"/>
    </source>
</evidence>
<name>K2NQP8_TRYCR</name>